<reference evidence="3" key="1">
    <citation type="submission" date="2016-03" db="EMBL/GenBank/DDBJ databases">
        <authorList>
            <person name="Borrel G."/>
            <person name="Mccann A."/>
            <person name="O'Toole P.W."/>
        </authorList>
    </citation>
    <scope>NUCLEOTIDE SEQUENCE</scope>
    <source>
        <strain evidence="3">183</strain>
    </source>
</reference>
<feature type="domain" description="Pyrrolo-quinoline quinone repeat" evidence="2">
    <location>
        <begin position="281"/>
        <end position="472"/>
    </location>
</feature>
<organism evidence="3 4">
    <name type="scientific">Candidatus Methanomassiliicoccus intestinalis</name>
    <dbReference type="NCBI Taxonomy" id="1406512"/>
    <lineage>
        <taxon>Archaea</taxon>
        <taxon>Methanobacteriati</taxon>
        <taxon>Thermoplasmatota</taxon>
        <taxon>Thermoplasmata</taxon>
        <taxon>Methanomassiliicoccales</taxon>
        <taxon>Methanomassiliicoccaceae</taxon>
        <taxon>Methanomassiliicoccus</taxon>
    </lineage>
</organism>
<name>A0A8J8PI75_9ARCH</name>
<dbReference type="Gene3D" id="2.40.10.480">
    <property type="match status" value="1"/>
</dbReference>
<gene>
    <name evidence="3" type="ORF">A3207_02150</name>
</gene>
<evidence type="ECO:0000259" key="2">
    <source>
        <dbReference type="Pfam" id="PF13360"/>
    </source>
</evidence>
<dbReference type="InterPro" id="IPR015943">
    <property type="entry name" value="WD40/YVTN_repeat-like_dom_sf"/>
</dbReference>
<dbReference type="SUPFAM" id="SSF50998">
    <property type="entry name" value="Quinoprotein alcohol dehydrogenase-like"/>
    <property type="match status" value="2"/>
</dbReference>
<dbReference type="InterPro" id="IPR002372">
    <property type="entry name" value="PQQ_rpt_dom"/>
</dbReference>
<feature type="domain" description="Pyrrolo-quinoline quinone repeat" evidence="2">
    <location>
        <begin position="498"/>
        <end position="598"/>
    </location>
</feature>
<evidence type="ECO:0000313" key="3">
    <source>
        <dbReference type="EMBL" id="TQS84848.1"/>
    </source>
</evidence>
<protein>
    <recommendedName>
        <fullName evidence="2">Pyrrolo-quinoline quinone repeat domain-containing protein</fullName>
    </recommendedName>
</protein>
<sequence>MNKSWIVIAAVTILMLLPALPVSSAEGDSNLLLIDLGNGQTYWCEPEESGTYADIIAGSADELGLNVDISNKSDISINGLASVEISGLNTVHTNWKIYSWDGSNWKYESGINTASHYSGGIAAVGYYADDSAENVICPQSTPDYKSVWTQFGGSSSSYNTSDSYGVENPALPVEWHRTYNTGYVDSGLVVAGDLLYHTTGGSWGSTTDTKDPWVYCLNRFTGDMVWEYHGKYGAGYEVTTPIIVGDMLILSATCEDIYCFDRYDGTLLHTLYIDYKPPMDDEGTILWDAEIFVTGATTPVYDSGALYFGSADGKVYCYSINYNEGFKELWCYNPPDDYSSSTGYMGSKGTFYFHAPTIAEIDGKRMLFIGNYGGYLHALDAATGKAMWVKQVINVSDINAAKPHMPGSAAVVSVNREGTMLLVTCTDGGMSVSLGYILALDPKTGEGYNVEDHIWKINALFTAPVVASDGFYTYLSPSNPGDSTIKKSDGTEVEIVDSICKFDWDGNLVWMCEYNKFVKAPLTLADGVLYAMEYSAGGIENKYGEAGHLAAVNAEDGTLLWRVFLEPCTSDSYSMGQATVIDGKIYVGNDYGAVYCLSDVAGPSSVESEINSLQTAGFHHWSWYVLIAAIVATMALFVILYRGA</sequence>
<keyword evidence="1" id="KW-0472">Membrane</keyword>
<dbReference type="SMART" id="SM00564">
    <property type="entry name" value="PQQ"/>
    <property type="match status" value="5"/>
</dbReference>
<evidence type="ECO:0000256" key="1">
    <source>
        <dbReference type="SAM" id="Phobius"/>
    </source>
</evidence>
<dbReference type="PANTHER" id="PTHR34512">
    <property type="entry name" value="CELL SURFACE PROTEIN"/>
    <property type="match status" value="1"/>
</dbReference>
<dbReference type="Gene3D" id="2.130.10.10">
    <property type="entry name" value="YVTN repeat-like/Quinoprotein amine dehydrogenase"/>
    <property type="match status" value="2"/>
</dbReference>
<feature type="transmembrane region" description="Helical" evidence="1">
    <location>
        <begin position="621"/>
        <end position="641"/>
    </location>
</feature>
<dbReference type="Pfam" id="PF13360">
    <property type="entry name" value="PQQ_2"/>
    <property type="match status" value="2"/>
</dbReference>
<proteinExistence type="predicted"/>
<keyword evidence="1" id="KW-0812">Transmembrane</keyword>
<dbReference type="PANTHER" id="PTHR34512:SF30">
    <property type="entry name" value="OUTER MEMBRANE PROTEIN ASSEMBLY FACTOR BAMB"/>
    <property type="match status" value="1"/>
</dbReference>
<evidence type="ECO:0000313" key="4">
    <source>
        <dbReference type="Proteomes" id="UP000752814"/>
    </source>
</evidence>
<dbReference type="Proteomes" id="UP000752814">
    <property type="component" value="Unassembled WGS sequence"/>
</dbReference>
<comment type="caution">
    <text evidence="3">The sequence shown here is derived from an EMBL/GenBank/DDBJ whole genome shotgun (WGS) entry which is preliminary data.</text>
</comment>
<dbReference type="EMBL" id="LVVT01000001">
    <property type="protein sequence ID" value="TQS84848.1"/>
    <property type="molecule type" value="Genomic_DNA"/>
</dbReference>
<dbReference type="AlphaFoldDB" id="A0A8J8PI75"/>
<dbReference type="InterPro" id="IPR018391">
    <property type="entry name" value="PQQ_b-propeller_rpt"/>
</dbReference>
<dbReference type="InterPro" id="IPR011047">
    <property type="entry name" value="Quinoprotein_ADH-like_sf"/>
</dbReference>
<keyword evidence="1" id="KW-1133">Transmembrane helix</keyword>
<accession>A0A8J8PI75</accession>